<proteinExistence type="predicted"/>
<reference evidence="2 3" key="1">
    <citation type="submission" date="2013-05" db="EMBL/GenBank/DDBJ databases">
        <title>Draft genome of the parasitic nematode Anyclostoma ceylanicum.</title>
        <authorList>
            <person name="Mitreva M."/>
        </authorList>
    </citation>
    <scope>NUCLEOTIDE SEQUENCE [LARGE SCALE GENOMIC DNA]</scope>
</reference>
<accession>A0A0D6M3L9</accession>
<feature type="compositionally biased region" description="Polar residues" evidence="1">
    <location>
        <begin position="22"/>
        <end position="31"/>
    </location>
</feature>
<evidence type="ECO:0000313" key="2">
    <source>
        <dbReference type="EMBL" id="EPB78098.1"/>
    </source>
</evidence>
<feature type="region of interest" description="Disordered" evidence="1">
    <location>
        <begin position="1"/>
        <end position="41"/>
    </location>
</feature>
<gene>
    <name evidence="2" type="ORF">ANCCEY_02820</name>
</gene>
<dbReference type="Proteomes" id="UP000054495">
    <property type="component" value="Unassembled WGS sequence"/>
</dbReference>
<dbReference type="EMBL" id="KE124820">
    <property type="protein sequence ID" value="EPB78098.1"/>
    <property type="molecule type" value="Genomic_DNA"/>
</dbReference>
<name>A0A0D6M3L9_9BILA</name>
<evidence type="ECO:0000256" key="1">
    <source>
        <dbReference type="SAM" id="MobiDB-lite"/>
    </source>
</evidence>
<organism evidence="2 3">
    <name type="scientific">Ancylostoma ceylanicum</name>
    <dbReference type="NCBI Taxonomy" id="53326"/>
    <lineage>
        <taxon>Eukaryota</taxon>
        <taxon>Metazoa</taxon>
        <taxon>Ecdysozoa</taxon>
        <taxon>Nematoda</taxon>
        <taxon>Chromadorea</taxon>
        <taxon>Rhabditida</taxon>
        <taxon>Rhabditina</taxon>
        <taxon>Rhabditomorpha</taxon>
        <taxon>Strongyloidea</taxon>
        <taxon>Ancylostomatidae</taxon>
        <taxon>Ancylostomatinae</taxon>
        <taxon>Ancylostoma</taxon>
    </lineage>
</organism>
<protein>
    <submittedName>
        <fullName evidence="2">Uncharacterized protein</fullName>
    </submittedName>
</protein>
<evidence type="ECO:0000313" key="3">
    <source>
        <dbReference type="Proteomes" id="UP000054495"/>
    </source>
</evidence>
<dbReference type="AlphaFoldDB" id="A0A0D6M3L9"/>
<keyword evidence="3" id="KW-1185">Reference proteome</keyword>
<sequence length="111" mass="12902">MSSIIPRVAVRQANKFPKPNNPFMSAQSEAQPPQGDHVNPLLKPETVEAAPLEKESEFSITKFFRMSWTQRLSSENESLDQMLIRNIRALMEEERDRQMAFERMCGTRLNY</sequence>